<accession>I7A967</accession>
<dbReference type="Pfam" id="PF19317">
    <property type="entry name" value="Gag_p24_C"/>
    <property type="match status" value="1"/>
</dbReference>
<evidence type="ECO:0000256" key="26">
    <source>
        <dbReference type="ARBA" id="ARBA00023136"/>
    </source>
</evidence>
<keyword evidence="21" id="KW-0946">Virion</keyword>
<dbReference type="Gene3D" id="1.10.150.90">
    <property type="entry name" value="Immunodeficiency lentiviruses, gag gene matrix protein p17"/>
    <property type="match status" value="1"/>
</dbReference>
<dbReference type="FunFam" id="4.10.60.10:FF:000001">
    <property type="entry name" value="Gag polyprotein"/>
    <property type="match status" value="1"/>
</dbReference>
<evidence type="ECO:0000256" key="4">
    <source>
        <dbReference type="ARBA" id="ARBA00004560"/>
    </source>
</evidence>
<dbReference type="PANTHER" id="PTHR40389">
    <property type="entry name" value="ENDOGENOUS RETROVIRUS GROUP K MEMBER 24 GAG POLYPROTEIN-RELATED"/>
    <property type="match status" value="1"/>
</dbReference>
<evidence type="ECO:0000256" key="18">
    <source>
        <dbReference type="ARBA" id="ARBA00022758"/>
    </source>
</evidence>
<keyword evidence="8" id="KW-1032">Host cell membrane</keyword>
<evidence type="ECO:0000256" key="32">
    <source>
        <dbReference type="SAM" id="MobiDB-lite"/>
    </source>
</evidence>
<keyword evidence="10" id="KW-0167">Capsid protein</keyword>
<comment type="similarity">
    <text evidence="5">Belongs to the primate lentivirus group gag polyprotein family.</text>
</comment>
<dbReference type="GO" id="GO:0039702">
    <property type="term" value="P:viral budding via host ESCRT complex"/>
    <property type="evidence" value="ECO:0007669"/>
    <property type="project" value="UniProtKB-KW"/>
</dbReference>
<evidence type="ECO:0000256" key="21">
    <source>
        <dbReference type="ARBA" id="ARBA00022844"/>
    </source>
</evidence>
<dbReference type="PROSITE" id="PS50158">
    <property type="entry name" value="ZF_CCHC"/>
    <property type="match status" value="2"/>
</dbReference>
<dbReference type="InterPro" id="IPR014817">
    <property type="entry name" value="Gag_p6"/>
</dbReference>
<reference evidence="34" key="1">
    <citation type="submission" date="2012-06" db="EMBL/GenBank/DDBJ databases">
        <authorList>
            <person name="Tongo Passo M."/>
        </authorList>
    </citation>
    <scope>NUCLEOTIDE SEQUENCE</scope>
    <source>
        <strain evidence="34">BS47</strain>
    </source>
</reference>
<dbReference type="GO" id="GO:0008270">
    <property type="term" value="F:zinc ion binding"/>
    <property type="evidence" value="ECO:0007669"/>
    <property type="project" value="UniProtKB-KW"/>
</dbReference>
<keyword evidence="16" id="KW-0479">Metal-binding</keyword>
<evidence type="ECO:0000256" key="1">
    <source>
        <dbReference type="ARBA" id="ARBA00004147"/>
    </source>
</evidence>
<keyword evidence="18" id="KW-0688">Ribosomal frameshifting</keyword>
<dbReference type="Gene3D" id="1.10.1200.30">
    <property type="match status" value="1"/>
</dbReference>
<keyword evidence="15" id="KW-0519">Myristate</keyword>
<dbReference type="Pfam" id="PF08705">
    <property type="entry name" value="Gag_p6"/>
    <property type="match status" value="1"/>
</dbReference>
<feature type="region of interest" description="Disordered" evidence="32">
    <location>
        <begin position="106"/>
        <end position="130"/>
    </location>
</feature>
<keyword evidence="22" id="KW-1043">Host membrane</keyword>
<evidence type="ECO:0000256" key="24">
    <source>
        <dbReference type="ARBA" id="ARBA00023046"/>
    </source>
</evidence>
<keyword evidence="7" id="KW-1187">Viral budding via the host ESCRT complexes</keyword>
<comment type="subcellular location">
    <subcellularLocation>
        <location evidence="3">Host cell membrane</location>
        <topology evidence="3">Lipid-anchor</topology>
    </subcellularLocation>
    <subcellularLocation>
        <location evidence="2">Host cytoplasm</location>
    </subcellularLocation>
    <subcellularLocation>
        <location evidence="4">Host endosome</location>
        <location evidence="4">Host multivesicular body</location>
    </subcellularLocation>
    <subcellularLocation>
        <location evidence="1">Host nucleus</location>
    </subcellularLocation>
    <subcellularLocation>
        <location evidence="30">Virion membrane</location>
        <topology evidence="30">Lipid-anchor</topology>
    </subcellularLocation>
</comment>
<name>I7A967_HV1</name>
<proteinExistence type="inferred from homology"/>
<evidence type="ECO:0000256" key="23">
    <source>
        <dbReference type="ARBA" id="ARBA00022884"/>
    </source>
</evidence>
<evidence type="ECO:0000256" key="30">
    <source>
        <dbReference type="ARBA" id="ARBA00037826"/>
    </source>
</evidence>
<dbReference type="InterPro" id="IPR012344">
    <property type="entry name" value="Matrix_HIV/RSV_N"/>
</dbReference>
<evidence type="ECO:0000256" key="31">
    <source>
        <dbReference type="PROSITE-ProRule" id="PRU00047"/>
    </source>
</evidence>
<keyword evidence="28" id="KW-0449">Lipoprotein</keyword>
<dbReference type="GO" id="GO:0005198">
    <property type="term" value="F:structural molecule activity"/>
    <property type="evidence" value="ECO:0007669"/>
    <property type="project" value="InterPro"/>
</dbReference>
<dbReference type="Gene3D" id="1.20.5.760">
    <property type="entry name" value="Single helix bin"/>
    <property type="match status" value="1"/>
</dbReference>
<evidence type="ECO:0000256" key="9">
    <source>
        <dbReference type="ARBA" id="ARBA00022553"/>
    </source>
</evidence>
<keyword evidence="25" id="KW-0543">Viral nucleoprotein</keyword>
<dbReference type="InterPro" id="IPR001878">
    <property type="entry name" value="Znf_CCHC"/>
</dbReference>
<keyword evidence="14" id="KW-1198">Viral budding</keyword>
<evidence type="ECO:0000256" key="27">
    <source>
        <dbReference type="ARBA" id="ARBA00023200"/>
    </source>
</evidence>
<evidence type="ECO:0000256" key="5">
    <source>
        <dbReference type="ARBA" id="ARBA00008364"/>
    </source>
</evidence>
<dbReference type="EMBL" id="JX244930">
    <property type="protein sequence ID" value="AFN81305.1"/>
    <property type="molecule type" value="Genomic_RNA"/>
</dbReference>
<evidence type="ECO:0000256" key="22">
    <source>
        <dbReference type="ARBA" id="ARBA00022870"/>
    </source>
</evidence>
<evidence type="ECO:0000256" key="16">
    <source>
        <dbReference type="ARBA" id="ARBA00022723"/>
    </source>
</evidence>
<keyword evidence="13" id="KW-1188">Viral release from host cell</keyword>
<evidence type="ECO:0000256" key="19">
    <source>
        <dbReference type="ARBA" id="ARBA00022771"/>
    </source>
</evidence>
<evidence type="ECO:0000256" key="14">
    <source>
        <dbReference type="ARBA" id="ARBA00022637"/>
    </source>
</evidence>
<dbReference type="Pfam" id="PF00098">
    <property type="entry name" value="zf-CCHC"/>
    <property type="match status" value="2"/>
</dbReference>
<dbReference type="GO" id="GO:0020002">
    <property type="term" value="C:host cell plasma membrane"/>
    <property type="evidence" value="ECO:0007669"/>
    <property type="project" value="UniProtKB-SubCell"/>
</dbReference>
<keyword evidence="11" id="KW-1048">Host nucleus</keyword>
<protein>
    <recommendedName>
        <fullName evidence="6">Gag polyprotein</fullName>
    </recommendedName>
    <alternativeName>
        <fullName evidence="29">Pr55Gag</fullName>
    </alternativeName>
</protein>
<keyword evidence="17" id="KW-0677">Repeat</keyword>
<dbReference type="Gene3D" id="4.10.60.10">
    <property type="entry name" value="Zinc finger, CCHC-type"/>
    <property type="match status" value="1"/>
</dbReference>
<keyword evidence="9" id="KW-0597">Phosphoprotein</keyword>
<feature type="domain" description="CCHC-type" evidence="33">
    <location>
        <begin position="408"/>
        <end position="423"/>
    </location>
</feature>
<evidence type="ECO:0000313" key="34">
    <source>
        <dbReference type="EMBL" id="AFN81305.1"/>
    </source>
</evidence>
<dbReference type="FunFam" id="1.10.1200.30:FF:000001">
    <property type="entry name" value="Gag polyprotein"/>
    <property type="match status" value="1"/>
</dbReference>
<dbReference type="InterPro" id="IPR000071">
    <property type="entry name" value="Lentvrl_matrix_N"/>
</dbReference>
<sequence length="492" mass="54690">MGARASILSGGRLDAWEKIRLRPGGKKKYRLKHLVWASRELERFALNPGLLESAAGCQQLIEQLQSTLQTGSEELKSLYNTIATLWCVHQRIDIKDTKEALDKLEEAKNKSKQKTQQAAAATGSSSQNYPIVQNTQGQMTYQSMSPRTLNAWVKVIEEKAFSPEVIPMFTALSEGATPQDLNMMLNIVGGHQAAMQMLKDTINEEAAEWDRTHPAQAGPFPAGQIRDPRGSDIAGTTSTLQEQIGWMTSNPPIPVGEIYKRWIVLGLNKIVRMYSPVSILDIRQGPKEPFRDYVDRFFKALRAEQATQDVKNWMTDTLLVQNANPDCKSILKALGPGATLEEMMTACQGVGGPSHKARVLAEAMSQAQQPHIMIQRGNFRGHRTIKCFNCGKEGHLARNCKAPRKKGCWKCGKEGHQMKDCTERQANFLGRIWPSSKGRPGNFPQSRPEPTAPPAESFGMGEEITPSPKQEPRDKDLYPPLTSLKSLFGNDP</sequence>
<evidence type="ECO:0000256" key="15">
    <source>
        <dbReference type="ARBA" id="ARBA00022707"/>
    </source>
</evidence>
<keyword evidence="27" id="KW-1035">Host cytoplasm</keyword>
<dbReference type="GO" id="GO:0075523">
    <property type="term" value="P:viral translational frameshifting"/>
    <property type="evidence" value="ECO:0007669"/>
    <property type="project" value="UniProtKB-KW"/>
</dbReference>
<keyword evidence="12" id="KW-0945">Host-virus interaction</keyword>
<evidence type="ECO:0000256" key="28">
    <source>
        <dbReference type="ARBA" id="ARBA00023288"/>
    </source>
</evidence>
<keyword evidence="24" id="KW-1039">Host endosome</keyword>
<organismHost>
    <name type="scientific">Homo sapiens</name>
    <name type="common">Human</name>
    <dbReference type="NCBI Taxonomy" id="9606"/>
</organismHost>
<dbReference type="InterPro" id="IPR008919">
    <property type="entry name" value="Retrov_capsid_N"/>
</dbReference>
<keyword evidence="19 31" id="KW-0863">Zinc-finger</keyword>
<dbReference type="SMART" id="SM00343">
    <property type="entry name" value="ZnF_C2HC"/>
    <property type="match status" value="2"/>
</dbReference>
<evidence type="ECO:0000256" key="29">
    <source>
        <dbReference type="ARBA" id="ARBA00031060"/>
    </source>
</evidence>
<dbReference type="GO" id="GO:0042025">
    <property type="term" value="C:host cell nucleus"/>
    <property type="evidence" value="ECO:0007669"/>
    <property type="project" value="UniProtKB-SubCell"/>
</dbReference>
<dbReference type="SUPFAM" id="SSF57756">
    <property type="entry name" value="Retrovirus zinc finger-like domains"/>
    <property type="match status" value="1"/>
</dbReference>
<dbReference type="InterPro" id="IPR036875">
    <property type="entry name" value="Znf_CCHC_sf"/>
</dbReference>
<keyword evidence="23" id="KW-0694">RNA-binding</keyword>
<dbReference type="Gene3D" id="6.10.250.390">
    <property type="match status" value="1"/>
</dbReference>
<dbReference type="PRINTS" id="PR00234">
    <property type="entry name" value="HIV1MATRIX"/>
</dbReference>
<dbReference type="GO" id="GO:0019013">
    <property type="term" value="C:viral nucleocapsid"/>
    <property type="evidence" value="ECO:0007669"/>
    <property type="project" value="UniProtKB-KW"/>
</dbReference>
<feature type="region of interest" description="Disordered" evidence="32">
    <location>
        <begin position="432"/>
        <end position="492"/>
    </location>
</feature>
<feature type="domain" description="CCHC-type" evidence="33">
    <location>
        <begin position="386"/>
        <end position="401"/>
    </location>
</feature>
<evidence type="ECO:0000259" key="33">
    <source>
        <dbReference type="PROSITE" id="PS50158"/>
    </source>
</evidence>
<evidence type="ECO:0000256" key="3">
    <source>
        <dbReference type="ARBA" id="ARBA00004425"/>
    </source>
</evidence>
<evidence type="ECO:0000256" key="6">
    <source>
        <dbReference type="ARBA" id="ARBA00019628"/>
    </source>
</evidence>
<feature type="compositionally biased region" description="Low complexity" evidence="32">
    <location>
        <begin position="114"/>
        <end position="128"/>
    </location>
</feature>
<dbReference type="GO" id="GO:0055036">
    <property type="term" value="C:virion membrane"/>
    <property type="evidence" value="ECO:0007669"/>
    <property type="project" value="UniProtKB-SubCell"/>
</dbReference>
<dbReference type="InterPro" id="IPR010999">
    <property type="entry name" value="Retrovr_matrix"/>
</dbReference>
<evidence type="ECO:0000256" key="25">
    <source>
        <dbReference type="ARBA" id="ARBA00023086"/>
    </source>
</evidence>
<dbReference type="PANTHER" id="PTHR40389:SF4">
    <property type="match status" value="1"/>
</dbReference>
<evidence type="ECO:0000256" key="13">
    <source>
        <dbReference type="ARBA" id="ARBA00022612"/>
    </source>
</evidence>
<dbReference type="GO" id="GO:0072494">
    <property type="term" value="C:host multivesicular body"/>
    <property type="evidence" value="ECO:0007669"/>
    <property type="project" value="UniProtKB-SubCell"/>
</dbReference>
<evidence type="ECO:0000256" key="20">
    <source>
        <dbReference type="ARBA" id="ARBA00022833"/>
    </source>
</evidence>
<keyword evidence="26" id="KW-0472">Membrane</keyword>
<dbReference type="SUPFAM" id="SSF47943">
    <property type="entry name" value="Retrovirus capsid protein, N-terminal core domain"/>
    <property type="match status" value="1"/>
</dbReference>
<organism evidence="34">
    <name type="scientific">Human immunodeficiency virus type 1</name>
    <name type="common">HIV-1</name>
    <dbReference type="NCBI Taxonomy" id="11676"/>
    <lineage>
        <taxon>Viruses</taxon>
        <taxon>Riboviria</taxon>
        <taxon>Pararnavirae</taxon>
        <taxon>Artverviricota</taxon>
        <taxon>Revtraviricetes</taxon>
        <taxon>Ortervirales</taxon>
        <taxon>Retroviridae</taxon>
        <taxon>Orthoretrovirinae</taxon>
        <taxon>Lentivirus</taxon>
        <taxon>Lentivirus humimdef1</taxon>
    </lineage>
</organism>
<dbReference type="Gene3D" id="1.10.375.10">
    <property type="entry name" value="Human Immunodeficiency Virus Type 1 Capsid Protein"/>
    <property type="match status" value="1"/>
</dbReference>
<evidence type="ECO:0000256" key="2">
    <source>
        <dbReference type="ARBA" id="ARBA00004192"/>
    </source>
</evidence>
<dbReference type="SUPFAM" id="SSF47353">
    <property type="entry name" value="Retrovirus capsid dimerization domain-like"/>
    <property type="match status" value="1"/>
</dbReference>
<keyword evidence="20" id="KW-0862">Zinc</keyword>
<gene>
    <name evidence="34" type="primary">gag</name>
</gene>
<dbReference type="SUPFAM" id="SSF47836">
    <property type="entry name" value="Retroviral matrix proteins"/>
    <property type="match status" value="1"/>
</dbReference>
<evidence type="ECO:0000256" key="8">
    <source>
        <dbReference type="ARBA" id="ARBA00022511"/>
    </source>
</evidence>
<dbReference type="InterPro" id="IPR008916">
    <property type="entry name" value="Retrov_capsid_C"/>
</dbReference>
<dbReference type="InterPro" id="IPR050195">
    <property type="entry name" value="Primate_lentivir_Gag_pol-like"/>
</dbReference>
<evidence type="ECO:0000256" key="10">
    <source>
        <dbReference type="ARBA" id="ARBA00022561"/>
    </source>
</evidence>
<dbReference type="GO" id="GO:0003723">
    <property type="term" value="F:RNA binding"/>
    <property type="evidence" value="ECO:0007669"/>
    <property type="project" value="UniProtKB-KW"/>
</dbReference>
<evidence type="ECO:0000256" key="17">
    <source>
        <dbReference type="ARBA" id="ARBA00022737"/>
    </source>
</evidence>
<evidence type="ECO:0000256" key="11">
    <source>
        <dbReference type="ARBA" id="ARBA00022562"/>
    </source>
</evidence>
<evidence type="ECO:0000256" key="12">
    <source>
        <dbReference type="ARBA" id="ARBA00022581"/>
    </source>
</evidence>
<evidence type="ECO:0000256" key="7">
    <source>
        <dbReference type="ARBA" id="ARBA00022462"/>
    </source>
</evidence>
<dbReference type="Pfam" id="PF00540">
    <property type="entry name" value="Gag_p17"/>
    <property type="match status" value="1"/>
</dbReference>
<dbReference type="InterPro" id="IPR045345">
    <property type="entry name" value="Gag_p24_C"/>
</dbReference>